<reference evidence="3 4" key="1">
    <citation type="submission" date="2016-11" db="EMBL/GenBank/DDBJ databases">
        <authorList>
            <person name="Jaros S."/>
            <person name="Januszkiewicz K."/>
            <person name="Wedrychowicz H."/>
        </authorList>
    </citation>
    <scope>NUCLEOTIDE SEQUENCE [LARGE SCALE GENOMIC DNA]</scope>
    <source>
        <strain evidence="3 4">DSM 15692</strain>
    </source>
</reference>
<dbReference type="AlphaFoldDB" id="A0A1M4TRZ1"/>
<evidence type="ECO:0000313" key="3">
    <source>
        <dbReference type="EMBL" id="SHE47174.1"/>
    </source>
</evidence>
<keyword evidence="2" id="KW-0178">Competence</keyword>
<sequence>MAMNLKSESGFTLLEAMVALMMTASILLLLMGSLLQADAINQKMVSDAQFYEETQDSVVGDRQIEWHLFLNQLENYLQGSIDPVVGENYLEVKEMDEETNRLTPVVYKQPDSGSKRTFLQYKNNGKIRMLTGVEKVDFSRENGWLTLNFKFRNNQYYTGRIWVESWIKEKEEIEEIED</sequence>
<proteinExistence type="predicted"/>
<keyword evidence="4" id="KW-1185">Reference proteome</keyword>
<accession>A0A1M4TRZ1</accession>
<dbReference type="Pfam" id="PF15980">
    <property type="entry name" value="ComGF"/>
    <property type="match status" value="1"/>
</dbReference>
<dbReference type="OrthoDB" id="2135987at2"/>
<dbReference type="Proteomes" id="UP000184128">
    <property type="component" value="Unassembled WGS sequence"/>
</dbReference>
<gene>
    <name evidence="3" type="ORF">SAMN02745249_00491</name>
</gene>
<dbReference type="EMBL" id="FQUF01000006">
    <property type="protein sequence ID" value="SHE47174.1"/>
    <property type="molecule type" value="Genomic_DNA"/>
</dbReference>
<dbReference type="GO" id="GO:0009986">
    <property type="term" value="C:cell surface"/>
    <property type="evidence" value="ECO:0007669"/>
    <property type="project" value="UniProtKB-SubCell"/>
</dbReference>
<organism evidence="3 4">
    <name type="scientific">Atopostipes suicloacalis DSM 15692</name>
    <dbReference type="NCBI Taxonomy" id="1121025"/>
    <lineage>
        <taxon>Bacteria</taxon>
        <taxon>Bacillati</taxon>
        <taxon>Bacillota</taxon>
        <taxon>Bacilli</taxon>
        <taxon>Lactobacillales</taxon>
        <taxon>Carnobacteriaceae</taxon>
        <taxon>Atopostipes</taxon>
    </lineage>
</organism>
<dbReference type="PROSITE" id="PS00409">
    <property type="entry name" value="PROKAR_NTER_METHYL"/>
    <property type="match status" value="1"/>
</dbReference>
<comment type="subcellular location">
    <subcellularLocation>
        <location evidence="1">Cell surface</location>
    </subcellularLocation>
</comment>
<name>A0A1M4TRZ1_9LACT</name>
<evidence type="ECO:0000256" key="2">
    <source>
        <dbReference type="ARBA" id="ARBA00023287"/>
    </source>
</evidence>
<dbReference type="STRING" id="1121025.SAMN02745249_00491"/>
<dbReference type="InterPro" id="IPR016977">
    <property type="entry name" value="ComGF"/>
</dbReference>
<evidence type="ECO:0000313" key="4">
    <source>
        <dbReference type="Proteomes" id="UP000184128"/>
    </source>
</evidence>
<dbReference type="InterPro" id="IPR012902">
    <property type="entry name" value="N_methyl_site"/>
</dbReference>
<dbReference type="RefSeq" id="WP_073295811.1">
    <property type="nucleotide sequence ID" value="NZ_FQUF01000006.1"/>
</dbReference>
<protein>
    <submittedName>
        <fullName evidence="3">Competence protein ComGF</fullName>
    </submittedName>
</protein>
<evidence type="ECO:0000256" key="1">
    <source>
        <dbReference type="ARBA" id="ARBA00004241"/>
    </source>
</evidence>
<dbReference type="GO" id="GO:0030420">
    <property type="term" value="P:establishment of competence for transformation"/>
    <property type="evidence" value="ECO:0007669"/>
    <property type="project" value="UniProtKB-KW"/>
</dbReference>